<feature type="chain" id="PRO_5008903881" evidence="5">
    <location>
        <begin position="18"/>
        <end position="113"/>
    </location>
</feature>
<name>A0A1D2ME03_ORCCI</name>
<comment type="subcellular location">
    <subcellularLocation>
        <location evidence="1">Secreted</location>
    </subcellularLocation>
</comment>
<dbReference type="InterPro" id="IPR029058">
    <property type="entry name" value="AB_hydrolase_fold"/>
</dbReference>
<dbReference type="AlphaFoldDB" id="A0A1D2ME03"/>
<keyword evidence="8" id="KW-1185">Reference proteome</keyword>
<dbReference type="GO" id="GO:0016298">
    <property type="term" value="F:lipase activity"/>
    <property type="evidence" value="ECO:0007669"/>
    <property type="project" value="InterPro"/>
</dbReference>
<dbReference type="EMBL" id="LJIJ01001627">
    <property type="protein sequence ID" value="ODM91205.1"/>
    <property type="molecule type" value="Genomic_DNA"/>
</dbReference>
<evidence type="ECO:0000256" key="4">
    <source>
        <dbReference type="RuleBase" id="RU004262"/>
    </source>
</evidence>
<evidence type="ECO:0000313" key="7">
    <source>
        <dbReference type="EMBL" id="ODM91205.1"/>
    </source>
</evidence>
<accession>A0A1D2ME03</accession>
<gene>
    <name evidence="7" type="ORF">Ocin01_15473</name>
</gene>
<organism evidence="7 8">
    <name type="scientific">Orchesella cincta</name>
    <name type="common">Springtail</name>
    <name type="synonym">Podura cincta</name>
    <dbReference type="NCBI Taxonomy" id="48709"/>
    <lineage>
        <taxon>Eukaryota</taxon>
        <taxon>Metazoa</taxon>
        <taxon>Ecdysozoa</taxon>
        <taxon>Arthropoda</taxon>
        <taxon>Hexapoda</taxon>
        <taxon>Collembola</taxon>
        <taxon>Entomobryomorpha</taxon>
        <taxon>Entomobryoidea</taxon>
        <taxon>Orchesellidae</taxon>
        <taxon>Orchesellinae</taxon>
        <taxon>Orchesella</taxon>
    </lineage>
</organism>
<proteinExistence type="inferred from homology"/>
<dbReference type="InterPro" id="IPR013818">
    <property type="entry name" value="Lipase"/>
</dbReference>
<evidence type="ECO:0000256" key="5">
    <source>
        <dbReference type="SAM" id="SignalP"/>
    </source>
</evidence>
<sequence>MNVFVLDWVVYLVAKLCLEILFERSAYRAVLIGESLGAHVAANAAQAVEIVRPFTQNIKTLHKQDANFVDIYHTNRGLLGTTSDAGHVNVYVNGGTSQPGCLRADFTGLMGSN</sequence>
<dbReference type="SUPFAM" id="SSF53474">
    <property type="entry name" value="alpha/beta-Hydrolases"/>
    <property type="match status" value="1"/>
</dbReference>
<dbReference type="PANTHER" id="PTHR11610">
    <property type="entry name" value="LIPASE"/>
    <property type="match status" value="1"/>
</dbReference>
<dbReference type="Gene3D" id="3.40.50.1820">
    <property type="entry name" value="alpha/beta hydrolase"/>
    <property type="match status" value="1"/>
</dbReference>
<feature type="domain" description="Lipase" evidence="6">
    <location>
        <begin position="12"/>
        <end position="102"/>
    </location>
</feature>
<evidence type="ECO:0000256" key="3">
    <source>
        <dbReference type="ARBA" id="ARBA00022525"/>
    </source>
</evidence>
<dbReference type="STRING" id="48709.A0A1D2ME03"/>
<dbReference type="OrthoDB" id="199913at2759"/>
<dbReference type="GO" id="GO:0005615">
    <property type="term" value="C:extracellular space"/>
    <property type="evidence" value="ECO:0007669"/>
    <property type="project" value="TreeGrafter"/>
</dbReference>
<keyword evidence="5" id="KW-0732">Signal</keyword>
<comment type="similarity">
    <text evidence="2 4">Belongs to the AB hydrolase superfamily. Lipase family.</text>
</comment>
<evidence type="ECO:0000313" key="8">
    <source>
        <dbReference type="Proteomes" id="UP000094527"/>
    </source>
</evidence>
<keyword evidence="3" id="KW-0964">Secreted</keyword>
<dbReference type="Pfam" id="PF00151">
    <property type="entry name" value="Lipase"/>
    <property type="match status" value="1"/>
</dbReference>
<dbReference type="Proteomes" id="UP000094527">
    <property type="component" value="Unassembled WGS sequence"/>
</dbReference>
<dbReference type="InterPro" id="IPR000734">
    <property type="entry name" value="TAG_lipase"/>
</dbReference>
<reference evidence="7 8" key="1">
    <citation type="journal article" date="2016" name="Genome Biol. Evol.">
        <title>Gene Family Evolution Reflects Adaptation to Soil Environmental Stressors in the Genome of the Collembolan Orchesella cincta.</title>
        <authorList>
            <person name="Faddeeva-Vakhrusheva A."/>
            <person name="Derks M.F."/>
            <person name="Anvar S.Y."/>
            <person name="Agamennone V."/>
            <person name="Suring W."/>
            <person name="Smit S."/>
            <person name="van Straalen N.M."/>
            <person name="Roelofs D."/>
        </authorList>
    </citation>
    <scope>NUCLEOTIDE SEQUENCE [LARGE SCALE GENOMIC DNA]</scope>
    <source>
        <tissue evidence="7">Mixed pool</tissue>
    </source>
</reference>
<evidence type="ECO:0000256" key="2">
    <source>
        <dbReference type="ARBA" id="ARBA00010701"/>
    </source>
</evidence>
<feature type="signal peptide" evidence="5">
    <location>
        <begin position="1"/>
        <end position="17"/>
    </location>
</feature>
<evidence type="ECO:0000256" key="1">
    <source>
        <dbReference type="ARBA" id="ARBA00004613"/>
    </source>
</evidence>
<evidence type="ECO:0000259" key="6">
    <source>
        <dbReference type="Pfam" id="PF00151"/>
    </source>
</evidence>
<dbReference type="GO" id="GO:0016042">
    <property type="term" value="P:lipid catabolic process"/>
    <property type="evidence" value="ECO:0007669"/>
    <property type="project" value="TreeGrafter"/>
</dbReference>
<protein>
    <submittedName>
        <fullName evidence="7">Pancreatic lipase-related protein 3</fullName>
    </submittedName>
</protein>
<comment type="caution">
    <text evidence="7">The sequence shown here is derived from an EMBL/GenBank/DDBJ whole genome shotgun (WGS) entry which is preliminary data.</text>
</comment>